<evidence type="ECO:0000313" key="11">
    <source>
        <dbReference type="Proteomes" id="UP000071601"/>
    </source>
</evidence>
<dbReference type="RefSeq" id="WP_000706535.1">
    <property type="nucleotide sequence ID" value="NZ_BCCZ01000008.1"/>
</dbReference>
<dbReference type="InterPro" id="IPR001763">
    <property type="entry name" value="Rhodanese-like_dom"/>
</dbReference>
<dbReference type="AlphaFoldDB" id="A0A0Z8QH97"/>
<dbReference type="Gene3D" id="3.50.50.60">
    <property type="entry name" value="FAD/NAD(P)-binding domain"/>
    <property type="match status" value="2"/>
</dbReference>
<gene>
    <name evidence="9" type="primary">noxC</name>
    <name evidence="9" type="ORF">ERS132370_01195</name>
    <name evidence="10" type="ORF">ERS132525_00089</name>
</gene>
<evidence type="ECO:0000256" key="1">
    <source>
        <dbReference type="ARBA" id="ARBA00001974"/>
    </source>
</evidence>
<feature type="domain" description="Rhodanese" evidence="8">
    <location>
        <begin position="468"/>
        <end position="556"/>
    </location>
</feature>
<dbReference type="PANTHER" id="PTHR43429:SF1">
    <property type="entry name" value="NAD(P)H SULFUR OXIDOREDUCTASE (COA-DEPENDENT)"/>
    <property type="match status" value="1"/>
</dbReference>
<dbReference type="SUPFAM" id="SSF55424">
    <property type="entry name" value="FAD/NAD-linked reductases, dimerisation (C-terminal) domain"/>
    <property type="match status" value="1"/>
</dbReference>
<dbReference type="PRINTS" id="PR00411">
    <property type="entry name" value="PNDRDTASEI"/>
</dbReference>
<dbReference type="InterPro" id="IPR036188">
    <property type="entry name" value="FAD/NAD-bd_sf"/>
</dbReference>
<reference evidence="11 12" key="1">
    <citation type="submission" date="2016-02" db="EMBL/GenBank/DDBJ databases">
        <authorList>
            <consortium name="Pathogen Informatics"/>
        </authorList>
    </citation>
    <scope>NUCLEOTIDE SEQUENCE [LARGE SCALE GENOMIC DNA]</scope>
    <source>
        <strain evidence="9 12">LSS8</strain>
        <strain evidence="10 11">SS985</strain>
    </source>
</reference>
<dbReference type="EC" id="1.8.1.14" evidence="9"/>
<dbReference type="InterPro" id="IPR023753">
    <property type="entry name" value="FAD/NAD-binding_dom"/>
</dbReference>
<evidence type="ECO:0000256" key="2">
    <source>
        <dbReference type="ARBA" id="ARBA00009130"/>
    </source>
</evidence>
<evidence type="ECO:0000256" key="3">
    <source>
        <dbReference type="ARBA" id="ARBA00022630"/>
    </source>
</evidence>
<dbReference type="PANTHER" id="PTHR43429">
    <property type="entry name" value="PYRIDINE NUCLEOTIDE-DISULFIDE OXIDOREDUCTASE DOMAIN-CONTAINING"/>
    <property type="match status" value="1"/>
</dbReference>
<evidence type="ECO:0000313" key="10">
    <source>
        <dbReference type="EMBL" id="CYX22041.1"/>
    </source>
</evidence>
<dbReference type="GeneID" id="99636556"/>
<keyword evidence="3" id="KW-0285">Flavoprotein</keyword>
<dbReference type="PRINTS" id="PR00368">
    <property type="entry name" value="FADPNR"/>
</dbReference>
<dbReference type="InterPro" id="IPR016156">
    <property type="entry name" value="FAD/NAD-linked_Rdtase_dimer_sf"/>
</dbReference>
<dbReference type="InterPro" id="IPR050260">
    <property type="entry name" value="FAD-bd_OxRdtase"/>
</dbReference>
<dbReference type="SUPFAM" id="SSF51905">
    <property type="entry name" value="FAD/NAD(P)-binding domain"/>
    <property type="match status" value="1"/>
</dbReference>
<keyword evidence="4" id="KW-0274">FAD</keyword>
<evidence type="ECO:0000259" key="8">
    <source>
        <dbReference type="PROSITE" id="PS50206"/>
    </source>
</evidence>
<evidence type="ECO:0000256" key="6">
    <source>
        <dbReference type="ARBA" id="ARBA00023097"/>
    </source>
</evidence>
<accession>A0A0Z8QH97</accession>
<comment type="similarity">
    <text evidence="2">Belongs to the class-III pyridine nucleotide-disulfide oxidoreductase family.</text>
</comment>
<evidence type="ECO:0000256" key="5">
    <source>
        <dbReference type="ARBA" id="ARBA00023002"/>
    </source>
</evidence>
<keyword evidence="5 9" id="KW-0560">Oxidoreductase</keyword>
<dbReference type="Gene3D" id="3.40.250.10">
    <property type="entry name" value="Rhodanese-like domain"/>
    <property type="match status" value="1"/>
</dbReference>
<dbReference type="Pfam" id="PF07992">
    <property type="entry name" value="Pyr_redox_2"/>
    <property type="match status" value="1"/>
</dbReference>
<dbReference type="Proteomes" id="UP000071601">
    <property type="component" value="Unassembled WGS sequence"/>
</dbReference>
<dbReference type="SUPFAM" id="SSF52821">
    <property type="entry name" value="Rhodanese/Cell cycle control phosphatase"/>
    <property type="match status" value="1"/>
</dbReference>
<sequence>MKIVIIGSVAAGTSVAAKARRNTEEAEIVVYDQDKDISYSICGIPYYIGDEVEELDKLTPRNAAWFKKRYNVDIFTEHRVTAIHPETQTLEVENLQTKEKKTESYDELVLATGAKPIVPEIFKAQQANRNLFHVRTIQDAAAIHSFIEKEKPQQATIIGAGFIGLEMAEQLVHKGIEVTIIQRGNQVMKQMDADMAYRVQKELEKNHVKLQLNTTITKVIEKDGYITELATNQEQTIKSDLVILAAGVTPNTSLIQSTTIQLGKSGAIKVNKKMQTTVPHIYAVGDVSESYSVITDKPIYRPLGSTANKMGRIAGDIITGGTLEHRGILGTGIVRVFDLAVAYTGLTEKEAKLEGLETAILYNIKPDHADYLGGKELTIKALADKSSGRILGAQIIGEQGVDKRIDVIATAISFGAVAEDLFHLDLAYAPPFATTKDPVLYTGMALDNAISNGTPLMTPTELIERQASGEQLQIIDTRSKKQYEISCVKGAIHIPLAEIRDRVAELDKNVTTITYCNKGVTGNAAQNILLNEGFKEVYNLSGGNKNYQIIAQMLASN</sequence>
<dbReference type="InterPro" id="IPR036873">
    <property type="entry name" value="Rhodanese-like_dom_sf"/>
</dbReference>
<evidence type="ECO:0000256" key="4">
    <source>
        <dbReference type="ARBA" id="ARBA00022827"/>
    </source>
</evidence>
<keyword evidence="6" id="KW-0558">Oxidation</keyword>
<dbReference type="EMBL" id="FIID01000012">
    <property type="protein sequence ID" value="CYV85690.1"/>
    <property type="molecule type" value="Genomic_DNA"/>
</dbReference>
<dbReference type="InterPro" id="IPR004099">
    <property type="entry name" value="Pyr_nucl-diS_OxRdtase_dimer"/>
</dbReference>
<name>A0A0Z8QH97_STRSU</name>
<dbReference type="Pfam" id="PF00581">
    <property type="entry name" value="Rhodanese"/>
    <property type="match status" value="1"/>
</dbReference>
<organism evidence="9 12">
    <name type="scientific">Streptococcus suis</name>
    <dbReference type="NCBI Taxonomy" id="1307"/>
    <lineage>
        <taxon>Bacteria</taxon>
        <taxon>Bacillati</taxon>
        <taxon>Bacillota</taxon>
        <taxon>Bacilli</taxon>
        <taxon>Lactobacillales</taxon>
        <taxon>Streptococcaceae</taxon>
        <taxon>Streptococcus</taxon>
    </lineage>
</organism>
<dbReference type="PROSITE" id="PS50206">
    <property type="entry name" value="RHODANESE_3"/>
    <property type="match status" value="1"/>
</dbReference>
<evidence type="ECO:0000313" key="12">
    <source>
        <dbReference type="Proteomes" id="UP000072933"/>
    </source>
</evidence>
<dbReference type="SMART" id="SM00450">
    <property type="entry name" value="RHOD"/>
    <property type="match status" value="1"/>
</dbReference>
<evidence type="ECO:0000256" key="7">
    <source>
        <dbReference type="ARBA" id="ARBA00023284"/>
    </source>
</evidence>
<evidence type="ECO:0000313" key="9">
    <source>
        <dbReference type="EMBL" id="CYV85690.1"/>
    </source>
</evidence>
<proteinExistence type="inferred from homology"/>
<dbReference type="Proteomes" id="UP000072933">
    <property type="component" value="Unassembled WGS sequence"/>
</dbReference>
<keyword evidence="7" id="KW-0676">Redox-active center</keyword>
<dbReference type="EMBL" id="FILR01000001">
    <property type="protein sequence ID" value="CYX22041.1"/>
    <property type="molecule type" value="Genomic_DNA"/>
</dbReference>
<dbReference type="Pfam" id="PF02852">
    <property type="entry name" value="Pyr_redox_dim"/>
    <property type="match status" value="1"/>
</dbReference>
<dbReference type="CDD" id="cd01524">
    <property type="entry name" value="RHOD_Pyr_redox"/>
    <property type="match status" value="1"/>
</dbReference>
<dbReference type="GO" id="GO:0016491">
    <property type="term" value="F:oxidoreductase activity"/>
    <property type="evidence" value="ECO:0007669"/>
    <property type="project" value="UniProtKB-KW"/>
</dbReference>
<comment type="cofactor">
    <cofactor evidence="1">
        <name>FAD</name>
        <dbReference type="ChEBI" id="CHEBI:57692"/>
    </cofactor>
</comment>
<protein>
    <submittedName>
        <fullName evidence="9">NAD(FAD)-dependent dehydrogenase</fullName>
        <ecNumber evidence="9">1.8.1.14</ecNumber>
    </submittedName>
</protein>